<comment type="caution">
    <text evidence="3">The sequence shown here is derived from an EMBL/GenBank/DDBJ whole genome shotgun (WGS) entry which is preliminary data.</text>
</comment>
<feature type="compositionally biased region" description="Basic and acidic residues" evidence="1">
    <location>
        <begin position="133"/>
        <end position="156"/>
    </location>
</feature>
<dbReference type="Pfam" id="PF13966">
    <property type="entry name" value="zf-RVT"/>
    <property type="match status" value="1"/>
</dbReference>
<evidence type="ECO:0000256" key="1">
    <source>
        <dbReference type="SAM" id="MobiDB-lite"/>
    </source>
</evidence>
<organism evidence="3 4">
    <name type="scientific">Cuscuta australis</name>
    <dbReference type="NCBI Taxonomy" id="267555"/>
    <lineage>
        <taxon>Eukaryota</taxon>
        <taxon>Viridiplantae</taxon>
        <taxon>Streptophyta</taxon>
        <taxon>Embryophyta</taxon>
        <taxon>Tracheophyta</taxon>
        <taxon>Spermatophyta</taxon>
        <taxon>Magnoliopsida</taxon>
        <taxon>eudicotyledons</taxon>
        <taxon>Gunneridae</taxon>
        <taxon>Pentapetalae</taxon>
        <taxon>asterids</taxon>
        <taxon>lamiids</taxon>
        <taxon>Solanales</taxon>
        <taxon>Convolvulaceae</taxon>
        <taxon>Cuscuteae</taxon>
        <taxon>Cuscuta</taxon>
        <taxon>Cuscuta subgen. Grammica</taxon>
        <taxon>Cuscuta sect. Cleistogrammica</taxon>
    </lineage>
</organism>
<dbReference type="SUPFAM" id="SSF56219">
    <property type="entry name" value="DNase I-like"/>
    <property type="match status" value="1"/>
</dbReference>
<reference evidence="3 4" key="1">
    <citation type="submission" date="2018-06" db="EMBL/GenBank/DDBJ databases">
        <title>The Genome of Cuscuta australis (Dodder) Provides Insight into the Evolution of Plant Parasitism.</title>
        <authorList>
            <person name="Liu H."/>
        </authorList>
    </citation>
    <scope>NUCLEOTIDE SEQUENCE [LARGE SCALE GENOMIC DNA]</scope>
    <source>
        <strain evidence="4">cv. Yunnan</strain>
        <tissue evidence="3">Vines</tissue>
    </source>
</reference>
<dbReference type="PANTHER" id="PTHR33710">
    <property type="entry name" value="BNAC02G09200D PROTEIN"/>
    <property type="match status" value="1"/>
</dbReference>
<dbReference type="Proteomes" id="UP000249390">
    <property type="component" value="Unassembled WGS sequence"/>
</dbReference>
<keyword evidence="4" id="KW-1185">Reference proteome</keyword>
<feature type="region of interest" description="Disordered" evidence="1">
    <location>
        <begin position="133"/>
        <end position="163"/>
    </location>
</feature>
<dbReference type="InterPro" id="IPR026960">
    <property type="entry name" value="RVT-Znf"/>
</dbReference>
<protein>
    <recommendedName>
        <fullName evidence="2">Reverse transcriptase zinc-binding domain-containing protein</fullName>
    </recommendedName>
</protein>
<evidence type="ECO:0000313" key="3">
    <source>
        <dbReference type="EMBL" id="RAL44690.1"/>
    </source>
</evidence>
<evidence type="ECO:0000259" key="2">
    <source>
        <dbReference type="Pfam" id="PF13966"/>
    </source>
</evidence>
<dbReference type="EMBL" id="NQVE01000142">
    <property type="protein sequence ID" value="RAL44690.1"/>
    <property type="molecule type" value="Genomic_DNA"/>
</dbReference>
<accession>A0A328DHM6</accession>
<feature type="region of interest" description="Disordered" evidence="1">
    <location>
        <begin position="1"/>
        <end position="35"/>
    </location>
</feature>
<dbReference type="AlphaFoldDB" id="A0A328DHM6"/>
<feature type="compositionally biased region" description="Basic residues" evidence="1">
    <location>
        <begin position="1"/>
        <end position="12"/>
    </location>
</feature>
<proteinExistence type="predicted"/>
<sequence length="698" mass="81020">MARRRGRPKKKSTPNTGNEIQTPGSYTSIPSTSGKETPEFLMLEDELELKYIPATEVNGNLVAKLTKEDITGSSSYWDAMLICCILGANPPLEVVKGFVNRIWNSYPIEEENCRKKNDKPNTVRRKLIWRPKNKDTGEVHSEKDEAPNNEIEHGNDIEGGANETEEDFIAVTGKKAGKQKMIERTEESDWKRIAGNTKKSWGIIGDFNSVLCEKDRIGGNNVTEEETKDFRECIMACGMEEILWEGSYYTWSNKQGIGKRIFSKLDRAMANMDWIIGPGNRGRIGGNNVTEEETKDFRECIMACGMEEIPWEGSYYTWSNKQGIGKRIFSKLDRAMANMDWIIQHGNKVQVIEEGISDHCLLLLKAHNTERRNIGFKYCDMWELDNQFSNILRMIWERNNPGRYMFQVITKLKELKQPLKQLNKRFHHIHQQCDDIREELCEVQKKLKEDITNPDLIAREKECLKDLIFKNKAANLLKAQQSKHQWIVDGDQSSRLFFAWIKKRTIHNQINSILNDRGVKVEGRNKVVEVMVGKLFAKMDMKGEYETQLGYKWLMGEANAYPEFSIVWNRLTIPKHQVLMWLGWKNRISTKVRLQRFLNIVTGCVLCSNGVEDKEKWIGVQWKAKNDADLKRASESVKGRRKRQIMIAGFAVVCYAVWKARNFKIKQEKLISVEESIEWIKFQMMSFINYRLKNVVLR</sequence>
<evidence type="ECO:0000313" key="4">
    <source>
        <dbReference type="Proteomes" id="UP000249390"/>
    </source>
</evidence>
<gene>
    <name evidence="3" type="ORF">DM860_003449</name>
</gene>
<feature type="domain" description="Reverse transcriptase zinc-binding" evidence="2">
    <location>
        <begin position="545"/>
        <end position="614"/>
    </location>
</feature>
<feature type="compositionally biased region" description="Polar residues" evidence="1">
    <location>
        <begin position="13"/>
        <end position="35"/>
    </location>
</feature>
<dbReference type="Gene3D" id="3.60.10.10">
    <property type="entry name" value="Endonuclease/exonuclease/phosphatase"/>
    <property type="match status" value="2"/>
</dbReference>
<name>A0A328DHM6_9ASTE</name>
<dbReference type="InterPro" id="IPR036691">
    <property type="entry name" value="Endo/exonu/phosph_ase_sf"/>
</dbReference>
<dbReference type="PANTHER" id="PTHR33710:SF78">
    <property type="entry name" value="ENDONUCLEASE_EXONUCLEASE_PHOSPHATASE DOMAIN-CONTAINING PROTEIN"/>
    <property type="match status" value="1"/>
</dbReference>